<dbReference type="RefSeq" id="WP_131003863.1">
    <property type="nucleotide sequence ID" value="NZ_SIUB01000005.1"/>
</dbReference>
<comment type="similarity">
    <text evidence="1">Belongs to the carbon-nitrogen hydrolase superfamily. Nitrilase family.</text>
</comment>
<comment type="caution">
    <text evidence="4">The sequence shown here is derived from an EMBL/GenBank/DDBJ whole genome shotgun (WGS) entry which is preliminary data.</text>
</comment>
<sequence>MKVAAAQLRPVWLDKRATAAKVIDTIHAAAADGVELLAFSETYLAGYPFWICRTNGAAFEDPRQQRAYAQYLEAAVEIDSPLLADIAAAARDCKVAVWLGMSERGRKAGRGSVYCTLVTILPDKGIVGAHRKLMPTHDERLCWGMGDAKDLRAHDFGDWRVGGLNCWENLMPLARAALYAEGEDLHVNVWPGNPEVSSDCPRVVAIEGRVWSLAVSGLMSIEDVADDFEFKKDLVEAGVGTIFRGGSRIVDPQGNTVVRAEDGVEGIISYEISLAAVRAARMSFDPTGHYARDDVFRLSVERRRAGVE</sequence>
<dbReference type="InterPro" id="IPR044149">
    <property type="entry name" value="Nitrilases_CHs"/>
</dbReference>
<keyword evidence="5" id="KW-1185">Reference proteome</keyword>
<dbReference type="PROSITE" id="PS00921">
    <property type="entry name" value="NITRIL_CHT_2"/>
    <property type="match status" value="1"/>
</dbReference>
<gene>
    <name evidence="4" type="ORF">EYR15_11780</name>
</gene>
<dbReference type="PANTHER" id="PTHR46044:SF1">
    <property type="entry name" value="CN HYDROLASE DOMAIN-CONTAINING PROTEIN"/>
    <property type="match status" value="1"/>
</dbReference>
<dbReference type="PROSITE" id="PS00920">
    <property type="entry name" value="NITRIL_CHT_1"/>
    <property type="match status" value="1"/>
</dbReference>
<dbReference type="Pfam" id="PF00795">
    <property type="entry name" value="CN_hydrolase"/>
    <property type="match status" value="1"/>
</dbReference>
<dbReference type="InterPro" id="IPR000132">
    <property type="entry name" value="Nitrilase/CN_hydratase_CS"/>
</dbReference>
<keyword evidence="4" id="KW-0378">Hydrolase</keyword>
<evidence type="ECO:0000313" key="5">
    <source>
        <dbReference type="Proteomes" id="UP000291613"/>
    </source>
</evidence>
<dbReference type="PROSITE" id="PS50263">
    <property type="entry name" value="CN_HYDROLASE"/>
    <property type="match status" value="1"/>
</dbReference>
<dbReference type="OrthoDB" id="9803803at2"/>
<feature type="active site" description="Proton acceptor" evidence="2">
    <location>
        <position position="41"/>
    </location>
</feature>
<dbReference type="GO" id="GO:0000257">
    <property type="term" value="F:nitrilase activity"/>
    <property type="evidence" value="ECO:0007669"/>
    <property type="project" value="UniProtKB-ARBA"/>
</dbReference>
<dbReference type="EMBL" id="SIUB01000005">
    <property type="protein sequence ID" value="TBN52507.1"/>
    <property type="molecule type" value="Genomic_DNA"/>
</dbReference>
<dbReference type="SUPFAM" id="SSF56317">
    <property type="entry name" value="Carbon-nitrogen hydrolase"/>
    <property type="match status" value="1"/>
</dbReference>
<name>A0A4Q9GKA0_9HYPH</name>
<evidence type="ECO:0000256" key="2">
    <source>
        <dbReference type="PROSITE-ProRule" id="PRU10139"/>
    </source>
</evidence>
<reference evidence="4 5" key="1">
    <citation type="submission" date="2019-02" db="EMBL/GenBank/DDBJ databases">
        <title>Hansschlegelia quercus sp. nov., a novel methylotrophic bacterium from buds of oak (Quercus robur L.).</title>
        <authorList>
            <person name="Agafonova N.V."/>
            <person name="Kaparullina E.N."/>
            <person name="Grouzdev D.S."/>
            <person name="Doronina N.V."/>
        </authorList>
    </citation>
    <scope>NUCLEOTIDE SEQUENCE [LARGE SCALE GENOMIC DNA]</scope>
    <source>
        <strain evidence="4 5">Dub</strain>
    </source>
</reference>
<proteinExistence type="inferred from homology"/>
<dbReference type="Proteomes" id="UP000291613">
    <property type="component" value="Unassembled WGS sequence"/>
</dbReference>
<dbReference type="AlphaFoldDB" id="A0A4Q9GKA0"/>
<evidence type="ECO:0000256" key="1">
    <source>
        <dbReference type="ARBA" id="ARBA00008129"/>
    </source>
</evidence>
<dbReference type="CDD" id="cd07564">
    <property type="entry name" value="nitrilases_CHs"/>
    <property type="match status" value="1"/>
</dbReference>
<accession>A0A4Q9GKA0</accession>
<organism evidence="4 5">
    <name type="scientific">Hansschlegelia quercus</name>
    <dbReference type="NCBI Taxonomy" id="2528245"/>
    <lineage>
        <taxon>Bacteria</taxon>
        <taxon>Pseudomonadati</taxon>
        <taxon>Pseudomonadota</taxon>
        <taxon>Alphaproteobacteria</taxon>
        <taxon>Hyphomicrobiales</taxon>
        <taxon>Methylopilaceae</taxon>
        <taxon>Hansschlegelia</taxon>
    </lineage>
</organism>
<dbReference type="InterPro" id="IPR003010">
    <property type="entry name" value="C-N_Hydrolase"/>
</dbReference>
<dbReference type="PANTHER" id="PTHR46044">
    <property type="entry name" value="NITRILASE"/>
    <property type="match status" value="1"/>
</dbReference>
<dbReference type="Gene3D" id="3.60.110.10">
    <property type="entry name" value="Carbon-nitrogen hydrolase"/>
    <property type="match status" value="1"/>
</dbReference>
<evidence type="ECO:0000259" key="3">
    <source>
        <dbReference type="PROSITE" id="PS50263"/>
    </source>
</evidence>
<evidence type="ECO:0000313" key="4">
    <source>
        <dbReference type="EMBL" id="TBN52507.1"/>
    </source>
</evidence>
<feature type="domain" description="CN hydrolase" evidence="3">
    <location>
        <begin position="1"/>
        <end position="274"/>
    </location>
</feature>
<dbReference type="InterPro" id="IPR036526">
    <property type="entry name" value="C-N_Hydrolase_sf"/>
</dbReference>
<protein>
    <submittedName>
        <fullName evidence="4">Carbon-nitrogen hydrolase family protein</fullName>
    </submittedName>
</protein>